<dbReference type="EMBL" id="UHJJ01000007">
    <property type="protein sequence ID" value="SUQ14571.1"/>
    <property type="molecule type" value="Genomic_DNA"/>
</dbReference>
<evidence type="ECO:0008006" key="3">
    <source>
        <dbReference type="Google" id="ProtNLM"/>
    </source>
</evidence>
<dbReference type="RefSeq" id="WP_109711591.1">
    <property type="nucleotide sequence ID" value="NZ_QGDS01000007.1"/>
</dbReference>
<proteinExistence type="predicted"/>
<evidence type="ECO:0000313" key="1">
    <source>
        <dbReference type="EMBL" id="SUQ14571.1"/>
    </source>
</evidence>
<dbReference type="AlphaFoldDB" id="A0A316AHG5"/>
<protein>
    <recommendedName>
        <fullName evidence="3">DUF5405 domain-containing protein</fullName>
    </recommendedName>
</protein>
<reference evidence="2" key="1">
    <citation type="submission" date="2017-07" db="EMBL/GenBank/DDBJ databases">
        <authorList>
            <person name="Varghese N."/>
            <person name="Submissions S."/>
        </authorList>
    </citation>
    <scope>NUCLEOTIDE SEQUENCE [LARGE SCALE GENOMIC DNA]</scope>
    <source>
        <strain evidence="2">NLAE-zl-C134</strain>
    </source>
</reference>
<gene>
    <name evidence="1" type="ORF">SAMN05216529_10723</name>
</gene>
<dbReference type="OrthoDB" id="9929487at2"/>
<organism evidence="1 2">
    <name type="scientific">Faecalicatena contorta</name>
    <dbReference type="NCBI Taxonomy" id="39482"/>
    <lineage>
        <taxon>Bacteria</taxon>
        <taxon>Bacillati</taxon>
        <taxon>Bacillota</taxon>
        <taxon>Clostridia</taxon>
        <taxon>Lachnospirales</taxon>
        <taxon>Lachnospiraceae</taxon>
        <taxon>Faecalicatena</taxon>
    </lineage>
</organism>
<keyword evidence="2" id="KW-1185">Reference proteome</keyword>
<accession>A0A316AHG5</accession>
<name>A0A316AHG5_9FIRM</name>
<sequence length="106" mass="12306">MTTIELKNGYYIEIDPMNYTLKQRYTGTAKNGDKKESERVCGYFGKIRTVIEKYIFIVQLDVTDGERLSMQEYVKTIEQVNKIAVQGLVEGLRQYEIQRGRKNGSN</sequence>
<dbReference type="Proteomes" id="UP000254051">
    <property type="component" value="Unassembled WGS sequence"/>
</dbReference>
<evidence type="ECO:0000313" key="2">
    <source>
        <dbReference type="Proteomes" id="UP000254051"/>
    </source>
</evidence>